<dbReference type="Proteomes" id="UP000793456">
    <property type="component" value="Chromosome XV"/>
</dbReference>
<sequence length="460" mass="52411">MMAPELKTLVRLLLLAVVWELSAQGATDRDINPESWLQQYGYLPPGDMRTHSLRSPHSIPSAIAAMQRFYGLTITGSFDANTIEAMKRPRCGVPDKFGAELKSNLRRKRYAIQGLKWNKNEITFSIQNYTPKVGEYETHEAIRRAFKVWESVTPLRFREIPYSYIRDKVEEFADIMLFFAEGFHGDSSPFDGEGGFLAHAYFPGNGIGGDTHFDAAEPWTIGNKDLLGPAIDDVYRLRYYRFNEESRSVDDGYPKLINVWQGVPDNIKAAFMSKDQDSKTDGGRGGGGHDKDKEREKEKDREREDKDRTRDREREREKEKEKEREKEVQEDTEVIIIEVDEEEGVGGGSGAAAVVVPLFLLVCVIATLAALVFFRRLPGPPGFLLPDCTTPRCWGSETGRPETGSENADRIQSLSRNRDEDDCVKLLLYSRETYLSYTLHHDNDIFEIQYRQSDSSHDEL</sequence>
<keyword evidence="2" id="KW-1185">Reference proteome</keyword>
<comment type="caution">
    <text evidence="1">The sequence shown here is derived from an EMBL/GenBank/DDBJ whole genome shotgun (WGS) entry which is preliminary data.</text>
</comment>
<organism evidence="1 2">
    <name type="scientific">Larimichthys crocea</name>
    <name type="common">Large yellow croaker</name>
    <name type="synonym">Pseudosciaena crocea</name>
    <dbReference type="NCBI Taxonomy" id="215358"/>
    <lineage>
        <taxon>Eukaryota</taxon>
        <taxon>Metazoa</taxon>
        <taxon>Chordata</taxon>
        <taxon>Craniata</taxon>
        <taxon>Vertebrata</taxon>
        <taxon>Euteleostomi</taxon>
        <taxon>Actinopterygii</taxon>
        <taxon>Neopterygii</taxon>
        <taxon>Teleostei</taxon>
        <taxon>Neoteleostei</taxon>
        <taxon>Acanthomorphata</taxon>
        <taxon>Eupercaria</taxon>
        <taxon>Sciaenidae</taxon>
        <taxon>Larimichthys</taxon>
    </lineage>
</organism>
<evidence type="ECO:0000313" key="2">
    <source>
        <dbReference type="Proteomes" id="UP000793456"/>
    </source>
</evidence>
<gene>
    <name evidence="1" type="ORF">E3U43_002335</name>
</gene>
<protein>
    <submittedName>
        <fullName evidence="1">Uncharacterized protein</fullName>
    </submittedName>
</protein>
<proteinExistence type="predicted"/>
<accession>A0ACD3QSI2</accession>
<evidence type="ECO:0000313" key="1">
    <source>
        <dbReference type="EMBL" id="TMS09676.1"/>
    </source>
</evidence>
<dbReference type="EMBL" id="CM011688">
    <property type="protein sequence ID" value="TMS09676.1"/>
    <property type="molecule type" value="Genomic_DNA"/>
</dbReference>
<name>A0ACD3QSI2_LARCR</name>
<reference evidence="1" key="1">
    <citation type="submission" date="2018-11" db="EMBL/GenBank/DDBJ databases">
        <title>The sequence and de novo assembly of Larimichthys crocea genome using PacBio and Hi-C technologies.</title>
        <authorList>
            <person name="Xu P."/>
            <person name="Chen B."/>
            <person name="Zhou Z."/>
            <person name="Ke Q."/>
            <person name="Wu Y."/>
            <person name="Bai H."/>
            <person name="Pu F."/>
        </authorList>
    </citation>
    <scope>NUCLEOTIDE SEQUENCE</scope>
    <source>
        <tissue evidence="1">Muscle</tissue>
    </source>
</reference>